<keyword evidence="2" id="KW-1185">Reference proteome</keyword>
<dbReference type="GO" id="GO:0003676">
    <property type="term" value="F:nucleic acid binding"/>
    <property type="evidence" value="ECO:0007669"/>
    <property type="project" value="InterPro"/>
</dbReference>
<gene>
    <name evidence="1" type="ORF">BG015_006850</name>
</gene>
<evidence type="ECO:0008006" key="3">
    <source>
        <dbReference type="Google" id="ProtNLM"/>
    </source>
</evidence>
<evidence type="ECO:0000313" key="1">
    <source>
        <dbReference type="EMBL" id="KAF9117798.1"/>
    </source>
</evidence>
<dbReference type="InterPro" id="IPR035979">
    <property type="entry name" value="RBD_domain_sf"/>
</dbReference>
<dbReference type="Proteomes" id="UP000748756">
    <property type="component" value="Unassembled WGS sequence"/>
</dbReference>
<feature type="non-terminal residue" evidence="1">
    <location>
        <position position="168"/>
    </location>
</feature>
<organism evidence="1 2">
    <name type="scientific">Linnemannia schmuckeri</name>
    <dbReference type="NCBI Taxonomy" id="64567"/>
    <lineage>
        <taxon>Eukaryota</taxon>
        <taxon>Fungi</taxon>
        <taxon>Fungi incertae sedis</taxon>
        <taxon>Mucoromycota</taxon>
        <taxon>Mortierellomycotina</taxon>
        <taxon>Mortierellomycetes</taxon>
        <taxon>Mortierellales</taxon>
        <taxon>Mortierellaceae</taxon>
        <taxon>Linnemannia</taxon>
    </lineage>
</organism>
<name>A0A9P5R1C9_9FUNG</name>
<sequence length="168" mass="18458">TYWIKFPVACFDKGTSLTFMSNWAISTLKKVATIKPKSLAFASLPVNNGSLEQFLIFQVYSSFEADAACKHGGKNGSGEIVHFALFTPEARALQQGRVMKIASLSFDTTGDHVRAALSQYGPIESVRTGFNAKATMITATVIFEFAKTIETLKELNMTYVQVREDIAT</sequence>
<comment type="caution">
    <text evidence="1">The sequence shown here is derived from an EMBL/GenBank/DDBJ whole genome shotgun (WGS) entry which is preliminary data.</text>
</comment>
<accession>A0A9P5R1C9</accession>
<protein>
    <recommendedName>
        <fullName evidence="3">RRM domain-containing protein</fullName>
    </recommendedName>
</protein>
<dbReference type="EMBL" id="JAAAUQ010003346">
    <property type="protein sequence ID" value="KAF9117798.1"/>
    <property type="molecule type" value="Genomic_DNA"/>
</dbReference>
<evidence type="ECO:0000313" key="2">
    <source>
        <dbReference type="Proteomes" id="UP000748756"/>
    </source>
</evidence>
<dbReference type="AlphaFoldDB" id="A0A9P5R1C9"/>
<feature type="non-terminal residue" evidence="1">
    <location>
        <position position="1"/>
    </location>
</feature>
<reference evidence="1" key="1">
    <citation type="journal article" date="2020" name="Fungal Divers.">
        <title>Resolving the Mortierellaceae phylogeny through synthesis of multi-gene phylogenetics and phylogenomics.</title>
        <authorList>
            <person name="Vandepol N."/>
            <person name="Liber J."/>
            <person name="Desiro A."/>
            <person name="Na H."/>
            <person name="Kennedy M."/>
            <person name="Barry K."/>
            <person name="Grigoriev I.V."/>
            <person name="Miller A.N."/>
            <person name="O'Donnell K."/>
            <person name="Stajich J.E."/>
            <person name="Bonito G."/>
        </authorList>
    </citation>
    <scope>NUCLEOTIDE SEQUENCE</scope>
    <source>
        <strain evidence="1">NRRL 6426</strain>
    </source>
</reference>
<proteinExistence type="predicted"/>
<dbReference type="SUPFAM" id="SSF54928">
    <property type="entry name" value="RNA-binding domain, RBD"/>
    <property type="match status" value="1"/>
</dbReference>
<dbReference type="OrthoDB" id="2435970at2759"/>